<evidence type="ECO:0000256" key="4">
    <source>
        <dbReference type="ARBA" id="ARBA00022475"/>
    </source>
</evidence>
<dbReference type="Pfam" id="PF12698">
    <property type="entry name" value="ABC2_membrane_3"/>
    <property type="match status" value="1"/>
</dbReference>
<keyword evidence="5 8" id="KW-0812">Transmembrane</keyword>
<dbReference type="InterPro" id="IPR051449">
    <property type="entry name" value="ABC-2_transporter_component"/>
</dbReference>
<sequence length="390" mass="39354">MRGLWTMVANDLRQRVRDKSVFIFSLLVPLALMAVLNLSFGGFDTESVDLKPAEVVASSEDSGQLGAALLEAVDSLPIMDVTVRKVPAAEVSRETRDSGADLGIILPAEFTAAVTSGQALSVQVIEGDGAGLETNVLVSVVDGLLEQFSAGTVTAEAGETAGLPHDVLAGLAQQAAAGPPALTLSEGQASAEQLSLKGTLVAGQTGLFLLFTVGFGVLGLLAEREEGTLSRLQSTPVAPGTIITAKALVGFILGVVATTILLTAGSVLFGVSFGSPAVVALLVLAVAAAATSLTFIVARLVRTAEQANIVQSILGMVLGIAGGAFFPIEASGFLAALMDLNPIAAFIRGLGITAGGGGVADAGIPLAIMLGFAAAATLASRLLPDRGVRQ</sequence>
<feature type="transmembrane region" description="Helical" evidence="8">
    <location>
        <begin position="201"/>
        <end position="222"/>
    </location>
</feature>
<evidence type="ECO:0000256" key="1">
    <source>
        <dbReference type="ARBA" id="ARBA00004651"/>
    </source>
</evidence>
<dbReference type="PANTHER" id="PTHR30294:SF29">
    <property type="entry name" value="MULTIDRUG ABC TRANSPORTER PERMEASE YBHS-RELATED"/>
    <property type="match status" value="1"/>
</dbReference>
<dbReference type="Proteomes" id="UP000008639">
    <property type="component" value="Chromosome"/>
</dbReference>
<dbReference type="EMBL" id="CP002379">
    <property type="protein sequence ID" value="ADX73263.1"/>
    <property type="molecule type" value="Genomic_DNA"/>
</dbReference>
<keyword evidence="3" id="KW-0813">Transport</keyword>
<dbReference type="InterPro" id="IPR047817">
    <property type="entry name" value="ABC2_TM_bact-type"/>
</dbReference>
<dbReference type="AlphaFoldDB" id="F0M342"/>
<dbReference type="PROSITE" id="PS51012">
    <property type="entry name" value="ABC_TM2"/>
    <property type="match status" value="1"/>
</dbReference>
<evidence type="ECO:0000313" key="11">
    <source>
        <dbReference type="Proteomes" id="UP000008639"/>
    </source>
</evidence>
<evidence type="ECO:0000256" key="2">
    <source>
        <dbReference type="ARBA" id="ARBA00007783"/>
    </source>
</evidence>
<evidence type="ECO:0000256" key="5">
    <source>
        <dbReference type="ARBA" id="ARBA00022692"/>
    </source>
</evidence>
<accession>F0M342</accession>
<dbReference type="PANTHER" id="PTHR30294">
    <property type="entry name" value="MEMBRANE COMPONENT OF ABC TRANSPORTER YHHJ-RELATED"/>
    <property type="match status" value="1"/>
</dbReference>
<dbReference type="KEGG" id="apn:Asphe3_21100"/>
<feature type="transmembrane region" description="Helical" evidence="8">
    <location>
        <begin position="277"/>
        <end position="301"/>
    </location>
</feature>
<evidence type="ECO:0000313" key="10">
    <source>
        <dbReference type="EMBL" id="ADX73263.1"/>
    </source>
</evidence>
<feature type="domain" description="ABC transmembrane type-2" evidence="9">
    <location>
        <begin position="161"/>
        <end position="387"/>
    </location>
</feature>
<evidence type="ECO:0000256" key="7">
    <source>
        <dbReference type="ARBA" id="ARBA00023136"/>
    </source>
</evidence>
<feature type="transmembrane region" description="Helical" evidence="8">
    <location>
        <begin position="313"/>
        <end position="338"/>
    </location>
</feature>
<feature type="transmembrane region" description="Helical" evidence="8">
    <location>
        <begin position="243"/>
        <end position="271"/>
    </location>
</feature>
<organism evidence="10 11">
    <name type="scientific">Pseudarthrobacter phenanthrenivorans (strain DSM 18606 / JCM 16027 / LMG 23796 / Sphe3)</name>
    <name type="common">Arthrobacter phenanthrenivorans</name>
    <dbReference type="NCBI Taxonomy" id="930171"/>
    <lineage>
        <taxon>Bacteria</taxon>
        <taxon>Bacillati</taxon>
        <taxon>Actinomycetota</taxon>
        <taxon>Actinomycetes</taxon>
        <taxon>Micrococcales</taxon>
        <taxon>Micrococcaceae</taxon>
        <taxon>Pseudarthrobacter</taxon>
    </lineage>
</organism>
<dbReference type="GO" id="GO:0140359">
    <property type="term" value="F:ABC-type transporter activity"/>
    <property type="evidence" value="ECO:0007669"/>
    <property type="project" value="InterPro"/>
</dbReference>
<comment type="similarity">
    <text evidence="2">Belongs to the ABC-2 integral membrane protein family.</text>
</comment>
<evidence type="ECO:0000259" key="9">
    <source>
        <dbReference type="PROSITE" id="PS51012"/>
    </source>
</evidence>
<dbReference type="GO" id="GO:0005886">
    <property type="term" value="C:plasma membrane"/>
    <property type="evidence" value="ECO:0007669"/>
    <property type="project" value="UniProtKB-SubCell"/>
</dbReference>
<proteinExistence type="inferred from homology"/>
<evidence type="ECO:0000256" key="3">
    <source>
        <dbReference type="ARBA" id="ARBA00022448"/>
    </source>
</evidence>
<evidence type="ECO:0000256" key="6">
    <source>
        <dbReference type="ARBA" id="ARBA00022989"/>
    </source>
</evidence>
<dbReference type="InterPro" id="IPR013525">
    <property type="entry name" value="ABC2_TM"/>
</dbReference>
<protein>
    <submittedName>
        <fullName evidence="10">ABC-type multidrug transport system, permease component</fullName>
    </submittedName>
</protein>
<dbReference type="eggNOG" id="COG0842">
    <property type="taxonomic scope" value="Bacteria"/>
</dbReference>
<reference evidence="10 11" key="1">
    <citation type="journal article" date="2011" name="Stand. Genomic Sci.">
        <title>Complete genome sequence of Arthrobacter phenanthrenivorans type strain (Sphe3).</title>
        <authorList>
            <person name="Kallimanis A."/>
            <person name="Labutti K.M."/>
            <person name="Lapidus A."/>
            <person name="Clum A."/>
            <person name="Lykidis A."/>
            <person name="Mavromatis K."/>
            <person name="Pagani I."/>
            <person name="Liolios K."/>
            <person name="Ivanova N."/>
            <person name="Goodwin L."/>
            <person name="Pitluck S."/>
            <person name="Chen A."/>
            <person name="Palaniappan K."/>
            <person name="Markowitz V."/>
            <person name="Bristow J."/>
            <person name="Velentzas A.D."/>
            <person name="Perisynakis A."/>
            <person name="Ouzounis C.C."/>
            <person name="Kyrpides N.C."/>
            <person name="Koukkou A.I."/>
            <person name="Drainas C."/>
        </authorList>
    </citation>
    <scope>NUCLEOTIDE SEQUENCE [LARGE SCALE GENOMIC DNA]</scope>
    <source>
        <strain evidence="11">DSM 18606 / JCM 16027 / LMG 23796 / Sphe3</strain>
    </source>
</reference>
<dbReference type="HOGENOM" id="CLU_039483_0_1_11"/>
<gene>
    <name evidence="10" type="ordered locus">Asphe3_21100</name>
</gene>
<evidence type="ECO:0000256" key="8">
    <source>
        <dbReference type="SAM" id="Phobius"/>
    </source>
</evidence>
<keyword evidence="4" id="KW-1003">Cell membrane</keyword>
<dbReference type="STRING" id="930171.Asphe3_21100"/>
<dbReference type="Gene3D" id="3.40.1710.10">
    <property type="entry name" value="abc type-2 transporter like domain"/>
    <property type="match status" value="1"/>
</dbReference>
<feature type="transmembrane region" description="Helical" evidence="8">
    <location>
        <begin position="21"/>
        <end position="40"/>
    </location>
</feature>
<feature type="transmembrane region" description="Helical" evidence="8">
    <location>
        <begin position="358"/>
        <end position="379"/>
    </location>
</feature>
<keyword evidence="7 8" id="KW-0472">Membrane</keyword>
<keyword evidence="6 8" id="KW-1133">Transmembrane helix</keyword>
<name>F0M342_PSEPM</name>
<comment type="subcellular location">
    <subcellularLocation>
        <location evidence="1">Cell membrane</location>
        <topology evidence="1">Multi-pass membrane protein</topology>
    </subcellularLocation>
</comment>
<dbReference type="RefSeq" id="WP_013601189.1">
    <property type="nucleotide sequence ID" value="NC_015145.1"/>
</dbReference>